<proteinExistence type="inferred from homology"/>
<evidence type="ECO:0000313" key="17">
    <source>
        <dbReference type="EMBL" id="TXK66003.1"/>
    </source>
</evidence>
<dbReference type="InterPro" id="IPR034332">
    <property type="entry name" value="Upp_B"/>
</dbReference>
<dbReference type="InterPro" id="IPR050054">
    <property type="entry name" value="UPRTase/APRTase"/>
</dbReference>
<feature type="binding site" evidence="15">
    <location>
        <position position="103"/>
    </location>
    <ligand>
        <name>5-phospho-alpha-D-ribose 1-diphosphate</name>
        <dbReference type="ChEBI" id="CHEBI:58017"/>
    </ligand>
</feature>
<dbReference type="Pfam" id="PF14681">
    <property type="entry name" value="UPRTase"/>
    <property type="match status" value="1"/>
</dbReference>
<dbReference type="EMBL" id="VRTS01000001">
    <property type="protein sequence ID" value="TXK66003.1"/>
    <property type="molecule type" value="Genomic_DNA"/>
</dbReference>
<name>A0A5C8L1Q5_9GAMM</name>
<organism evidence="17 18">
    <name type="scientific">Alkalisalibacterium limincola</name>
    <dbReference type="NCBI Taxonomy" id="2699169"/>
    <lineage>
        <taxon>Bacteria</taxon>
        <taxon>Pseudomonadati</taxon>
        <taxon>Pseudomonadota</taxon>
        <taxon>Gammaproteobacteria</taxon>
        <taxon>Lysobacterales</taxon>
        <taxon>Lysobacteraceae</taxon>
        <taxon>Alkalisalibacterium</taxon>
    </lineage>
</organism>
<accession>A0A5C8L1Q5</accession>
<dbReference type="Gene3D" id="3.40.50.2020">
    <property type="match status" value="1"/>
</dbReference>
<evidence type="ECO:0000256" key="7">
    <source>
        <dbReference type="ARBA" id="ARBA00022741"/>
    </source>
</evidence>
<evidence type="ECO:0000256" key="11">
    <source>
        <dbReference type="ARBA" id="ARBA00052919"/>
    </source>
</evidence>
<evidence type="ECO:0000256" key="5">
    <source>
        <dbReference type="ARBA" id="ARBA00022676"/>
    </source>
</evidence>
<dbReference type="GO" id="GO:0004845">
    <property type="term" value="F:uracil phosphoribosyltransferase activity"/>
    <property type="evidence" value="ECO:0007669"/>
    <property type="project" value="UniProtKB-UniRule"/>
</dbReference>
<dbReference type="GO" id="GO:0005525">
    <property type="term" value="F:GTP binding"/>
    <property type="evidence" value="ECO:0007669"/>
    <property type="project" value="UniProtKB-KW"/>
</dbReference>
<dbReference type="EC" id="2.4.2.9" evidence="3 15"/>
<sequence>MSVFVLDHPLARHKLGLMRDAAVGHREMRALAAELSAMLAHEATRDLPVGRTTVKGWAGPLEVPRVDEAAVTVVPILRAGLGMLSGVLGLLPGARVGVVGLQRDEHTLQAQAYCSKLGERLDGQVALVIDPMLATAGTAIATIDMVKARGCTRIKTLFLVAAPEGLERLRQAHPEIAVHVAAIDERLNGAGYILPGLGDAGDRIFGVRG</sequence>
<feature type="binding site" evidence="15">
    <location>
        <begin position="130"/>
        <end position="138"/>
    </location>
    <ligand>
        <name>5-phospho-alpha-D-ribose 1-diphosphate</name>
        <dbReference type="ChEBI" id="CHEBI:58017"/>
    </ligand>
</feature>
<dbReference type="GO" id="GO:0044206">
    <property type="term" value="P:UMP salvage"/>
    <property type="evidence" value="ECO:0007669"/>
    <property type="project" value="UniProtKB-UniRule"/>
</dbReference>
<evidence type="ECO:0000256" key="4">
    <source>
        <dbReference type="ARBA" id="ARBA00022533"/>
    </source>
</evidence>
<dbReference type="PANTHER" id="PTHR32315:SF4">
    <property type="entry name" value="URACIL PHOSPHORIBOSYLTRANSFERASE, CHLOROPLASTIC"/>
    <property type="match status" value="1"/>
</dbReference>
<comment type="pathway">
    <text evidence="1 15">Pyrimidine metabolism; UMP biosynthesis via salvage pathway; UMP from uracil: step 1/1.</text>
</comment>
<evidence type="ECO:0000256" key="8">
    <source>
        <dbReference type="ARBA" id="ARBA00022842"/>
    </source>
</evidence>
<evidence type="ECO:0000313" key="18">
    <source>
        <dbReference type="Proteomes" id="UP000321248"/>
    </source>
</evidence>
<keyword evidence="8 15" id="KW-0460">Magnesium</keyword>
<dbReference type="FunFam" id="3.40.50.2020:FF:000003">
    <property type="entry name" value="Uracil phosphoribosyltransferase"/>
    <property type="match status" value="1"/>
</dbReference>
<protein>
    <recommendedName>
        <fullName evidence="13 15">Uracil phosphoribosyltransferase</fullName>
        <ecNumber evidence="3 15">2.4.2.9</ecNumber>
    </recommendedName>
    <alternativeName>
        <fullName evidence="10 15">UMP pyrophosphorylase</fullName>
    </alternativeName>
    <alternativeName>
        <fullName evidence="14 15">UPRTase</fullName>
    </alternativeName>
</protein>
<comment type="caution">
    <text evidence="17">The sequence shown here is derived from an EMBL/GenBank/DDBJ whole genome shotgun (WGS) entry which is preliminary data.</text>
</comment>
<feature type="binding site" evidence="15">
    <location>
        <position position="199"/>
    </location>
    <ligand>
        <name>5-phospho-alpha-D-ribose 1-diphosphate</name>
        <dbReference type="ChEBI" id="CHEBI:58017"/>
    </ligand>
</feature>
<dbReference type="InterPro" id="IPR005765">
    <property type="entry name" value="UPRT"/>
</dbReference>
<dbReference type="CDD" id="cd06223">
    <property type="entry name" value="PRTases_typeI"/>
    <property type="match status" value="1"/>
</dbReference>
<reference evidence="17 18" key="1">
    <citation type="submission" date="2019-08" db="EMBL/GenBank/DDBJ databases">
        <authorList>
            <person name="Karlyshev A.V."/>
        </authorList>
    </citation>
    <scope>NUCLEOTIDE SEQUENCE [LARGE SCALE GENOMIC DNA]</scope>
    <source>
        <strain evidence="17 18">Alg18-2.2</strain>
    </source>
</reference>
<dbReference type="SUPFAM" id="SSF53271">
    <property type="entry name" value="PRTase-like"/>
    <property type="match status" value="1"/>
</dbReference>
<dbReference type="NCBIfam" id="TIGR01091">
    <property type="entry name" value="upp"/>
    <property type="match status" value="1"/>
</dbReference>
<evidence type="ECO:0000259" key="16">
    <source>
        <dbReference type="Pfam" id="PF14681"/>
    </source>
</evidence>
<evidence type="ECO:0000256" key="13">
    <source>
        <dbReference type="ARBA" id="ARBA00072146"/>
    </source>
</evidence>
<dbReference type="GO" id="GO:0000287">
    <property type="term" value="F:magnesium ion binding"/>
    <property type="evidence" value="ECO:0007669"/>
    <property type="project" value="UniProtKB-UniRule"/>
</dbReference>
<comment type="catalytic activity">
    <reaction evidence="11 15">
        <text>UMP + diphosphate = 5-phospho-alpha-D-ribose 1-diphosphate + uracil</text>
        <dbReference type="Rhea" id="RHEA:13017"/>
        <dbReference type="ChEBI" id="CHEBI:17568"/>
        <dbReference type="ChEBI" id="CHEBI:33019"/>
        <dbReference type="ChEBI" id="CHEBI:57865"/>
        <dbReference type="ChEBI" id="CHEBI:58017"/>
        <dbReference type="EC" id="2.4.2.9"/>
    </reaction>
</comment>
<dbReference type="InterPro" id="IPR029057">
    <property type="entry name" value="PRTase-like"/>
</dbReference>
<feature type="domain" description="Phosphoribosyltransferase" evidence="16">
    <location>
        <begin position="5"/>
        <end position="206"/>
    </location>
</feature>
<dbReference type="OrthoDB" id="9781675at2"/>
<keyword evidence="4 15" id="KW-0021">Allosteric enzyme</keyword>
<evidence type="ECO:0000256" key="2">
    <source>
        <dbReference type="ARBA" id="ARBA00009516"/>
    </source>
</evidence>
<dbReference type="GO" id="GO:0005737">
    <property type="term" value="C:cytoplasm"/>
    <property type="evidence" value="ECO:0007669"/>
    <property type="project" value="UniProtKB-ARBA"/>
</dbReference>
<keyword evidence="9 15" id="KW-0342">GTP-binding</keyword>
<gene>
    <name evidence="15" type="primary">upp</name>
    <name evidence="17" type="ORF">FU658_02795</name>
</gene>
<dbReference type="Proteomes" id="UP000321248">
    <property type="component" value="Unassembled WGS sequence"/>
</dbReference>
<keyword evidence="18" id="KW-1185">Reference proteome</keyword>
<evidence type="ECO:0000256" key="14">
    <source>
        <dbReference type="ARBA" id="ARBA00079807"/>
    </source>
</evidence>
<dbReference type="InterPro" id="IPR000836">
    <property type="entry name" value="PRTase_dom"/>
</dbReference>
<evidence type="ECO:0000256" key="15">
    <source>
        <dbReference type="HAMAP-Rule" id="MF_01218"/>
    </source>
</evidence>
<comment type="function">
    <text evidence="12 15">Catalyzes the conversion of uracil and 5-phospho-alpha-D-ribose 1-diphosphate (PRPP) to UMP and diphosphate.</text>
</comment>
<feature type="binding site" evidence="15">
    <location>
        <position position="78"/>
    </location>
    <ligand>
        <name>5-phospho-alpha-D-ribose 1-diphosphate</name>
        <dbReference type="ChEBI" id="CHEBI:58017"/>
    </ligand>
</feature>
<keyword evidence="6 15" id="KW-0808">Transferase</keyword>
<comment type="similarity">
    <text evidence="2 15">Belongs to the UPRTase family.</text>
</comment>
<evidence type="ECO:0000256" key="3">
    <source>
        <dbReference type="ARBA" id="ARBA00011894"/>
    </source>
</evidence>
<comment type="cofactor">
    <cofactor evidence="15">
        <name>Mg(2+)</name>
        <dbReference type="ChEBI" id="CHEBI:18420"/>
    </cofactor>
    <text evidence="15">Binds 1 Mg(2+) ion per subunit. The magnesium is bound as Mg-PRPP.</text>
</comment>
<dbReference type="RefSeq" id="WP_147890676.1">
    <property type="nucleotide sequence ID" value="NZ_VRTS01000001.1"/>
</dbReference>
<evidence type="ECO:0000256" key="1">
    <source>
        <dbReference type="ARBA" id="ARBA00005180"/>
    </source>
</evidence>
<dbReference type="HAMAP" id="MF_01218_B">
    <property type="entry name" value="Upp_B"/>
    <property type="match status" value="1"/>
</dbReference>
<evidence type="ECO:0000256" key="6">
    <source>
        <dbReference type="ARBA" id="ARBA00022679"/>
    </source>
</evidence>
<comment type="activity regulation">
    <text evidence="15">Allosterically activated by GTP.</text>
</comment>
<evidence type="ECO:0000256" key="9">
    <source>
        <dbReference type="ARBA" id="ARBA00023134"/>
    </source>
</evidence>
<dbReference type="NCBIfam" id="NF001097">
    <property type="entry name" value="PRK00129.1"/>
    <property type="match status" value="1"/>
</dbReference>
<feature type="binding site" evidence="15">
    <location>
        <begin position="198"/>
        <end position="200"/>
    </location>
    <ligand>
        <name>uracil</name>
        <dbReference type="ChEBI" id="CHEBI:17568"/>
    </ligand>
</feature>
<evidence type="ECO:0000256" key="12">
    <source>
        <dbReference type="ARBA" id="ARBA00056901"/>
    </source>
</evidence>
<dbReference type="PANTHER" id="PTHR32315">
    <property type="entry name" value="ADENINE PHOSPHORIBOSYLTRANSFERASE"/>
    <property type="match status" value="1"/>
</dbReference>
<evidence type="ECO:0000256" key="10">
    <source>
        <dbReference type="ARBA" id="ARBA00031082"/>
    </source>
</evidence>
<dbReference type="AlphaFoldDB" id="A0A5C8L1Q5"/>
<dbReference type="UniPathway" id="UPA00574">
    <property type="reaction ID" value="UER00636"/>
</dbReference>
<keyword evidence="7 15" id="KW-0547">Nucleotide-binding</keyword>
<keyword evidence="5 15" id="KW-0328">Glycosyltransferase</keyword>
<feature type="binding site" evidence="15">
    <location>
        <position position="193"/>
    </location>
    <ligand>
        <name>uracil</name>
        <dbReference type="ChEBI" id="CHEBI:17568"/>
    </ligand>
</feature>
<dbReference type="GO" id="GO:0006223">
    <property type="term" value="P:uracil salvage"/>
    <property type="evidence" value="ECO:0007669"/>
    <property type="project" value="InterPro"/>
</dbReference>